<name>G9YUV4_FLAPL</name>
<organism evidence="1 2">
    <name type="scientific">Flavonifractor plautii ATCC 29863</name>
    <dbReference type="NCBI Taxonomy" id="411475"/>
    <lineage>
        <taxon>Bacteria</taxon>
        <taxon>Bacillati</taxon>
        <taxon>Bacillota</taxon>
        <taxon>Clostridia</taxon>
        <taxon>Eubacteriales</taxon>
        <taxon>Oscillospiraceae</taxon>
        <taxon>Flavonifractor</taxon>
    </lineage>
</organism>
<sequence>MQSGFRQRKGQCREEGWLQPPQCLCFGSVITSFEEFNKWFWEWYEKDADRLHYKYKVPAVVEPGAGRDLRPGDIRPGPGRAGTVNTCPAKGSDNARVWDTSKRAIQIVLNNLKGIFFRDDDLEQMTFSGTGRRGGNRYHDPPHLSFSRSRRLRLGTSLSASDFAIHKDSVIDFYMLPCYNNIILAGPWDMGPWGHQERSLRS</sequence>
<accession>G9YUV4</accession>
<evidence type="ECO:0000313" key="1">
    <source>
        <dbReference type="EMBL" id="EHM41554.1"/>
    </source>
</evidence>
<dbReference type="AlphaFoldDB" id="G9YUV4"/>
<reference evidence="1 2" key="1">
    <citation type="submission" date="2011-08" db="EMBL/GenBank/DDBJ databases">
        <authorList>
            <person name="Weinstock G."/>
            <person name="Sodergren E."/>
            <person name="Clifton S."/>
            <person name="Fulton L."/>
            <person name="Fulton B."/>
            <person name="Courtney L."/>
            <person name="Fronick C."/>
            <person name="Harrison M."/>
            <person name="Strong C."/>
            <person name="Farmer C."/>
            <person name="Delahaunty K."/>
            <person name="Markovic C."/>
            <person name="Hall O."/>
            <person name="Minx P."/>
            <person name="Tomlinson C."/>
            <person name="Mitreva M."/>
            <person name="Hou S."/>
            <person name="Chen J."/>
            <person name="Wollam A."/>
            <person name="Pepin K.H."/>
            <person name="Johnson M."/>
            <person name="Bhonagiri V."/>
            <person name="Zhang X."/>
            <person name="Suruliraj S."/>
            <person name="Warren W."/>
            <person name="Chinwalla A."/>
            <person name="Mardis E.R."/>
            <person name="Wilson R.K."/>
        </authorList>
    </citation>
    <scope>NUCLEOTIDE SEQUENCE [LARGE SCALE GENOMIC DNA]</scope>
    <source>
        <strain evidence="1 2">ATCC 29863</strain>
    </source>
</reference>
<protein>
    <submittedName>
        <fullName evidence="1">Uncharacterized protein</fullName>
    </submittedName>
</protein>
<dbReference type="EMBL" id="AGCK01000270">
    <property type="protein sequence ID" value="EHM41554.1"/>
    <property type="molecule type" value="Genomic_DNA"/>
</dbReference>
<comment type="caution">
    <text evidence="1">The sequence shown here is derived from an EMBL/GenBank/DDBJ whole genome shotgun (WGS) entry which is preliminary data.</text>
</comment>
<proteinExistence type="predicted"/>
<dbReference type="HOGENOM" id="CLU_1352960_0_0_9"/>
<gene>
    <name evidence="1" type="ORF">HMPREF0372_03326</name>
</gene>
<dbReference type="Proteomes" id="UP000004459">
    <property type="component" value="Unassembled WGS sequence"/>
</dbReference>
<evidence type="ECO:0000313" key="2">
    <source>
        <dbReference type="Proteomes" id="UP000004459"/>
    </source>
</evidence>